<evidence type="ECO:0000313" key="3">
    <source>
        <dbReference type="Proteomes" id="UP000183900"/>
    </source>
</evidence>
<gene>
    <name evidence="2" type="ORF">Ga0061067_108125</name>
</gene>
<dbReference type="InterPro" id="IPR000182">
    <property type="entry name" value="GNAT_dom"/>
</dbReference>
<accession>A0A0K6I3K2</accession>
<protein>
    <submittedName>
        <fullName evidence="2">Predicted N-acetyltransferase YhbS</fullName>
    </submittedName>
</protein>
<feature type="domain" description="N-acetyltransferase" evidence="1">
    <location>
        <begin position="2"/>
        <end position="147"/>
    </location>
</feature>
<evidence type="ECO:0000259" key="1">
    <source>
        <dbReference type="PROSITE" id="PS51186"/>
    </source>
</evidence>
<name>A0A0K6I3K2_9HYPH</name>
<dbReference type="SUPFAM" id="SSF55729">
    <property type="entry name" value="Acyl-CoA N-acyltransferases (Nat)"/>
    <property type="match status" value="1"/>
</dbReference>
<dbReference type="Gene3D" id="3.40.630.30">
    <property type="match status" value="1"/>
</dbReference>
<keyword evidence="3" id="KW-1185">Reference proteome</keyword>
<dbReference type="InterPro" id="IPR016181">
    <property type="entry name" value="Acyl_CoA_acyltransferase"/>
</dbReference>
<dbReference type="AlphaFoldDB" id="A0A0K6I3K2"/>
<dbReference type="RefSeq" id="WP_055456155.1">
    <property type="nucleotide sequence ID" value="NZ_CYHE01000008.1"/>
</dbReference>
<dbReference type="EMBL" id="CYHE01000008">
    <property type="protein sequence ID" value="CUA97882.1"/>
    <property type="molecule type" value="Genomic_DNA"/>
</dbReference>
<proteinExistence type="predicted"/>
<keyword evidence="2" id="KW-0808">Transferase</keyword>
<sequence length="185" mass="19544">MIEILDEAPEHTGARELLLDRAFGPDRHQKTSERLREGRVPAIALTALDDTGALVGTLRLWHVTAEGGQGLLLLGPLAVEATCRSEGLGARLMRAALNQAAIAGFGGVMLVGDHAYYARFGFSPDLTLGLDLPGPVERHRFLGLELKEGALAGACGLVEASGAEDPVYAQMMPFTGLRSVTSRAA</sequence>
<dbReference type="PROSITE" id="PS51186">
    <property type="entry name" value="GNAT"/>
    <property type="match status" value="1"/>
</dbReference>
<organism evidence="2 3">
    <name type="scientific">Pannonibacter indicus</name>
    <dbReference type="NCBI Taxonomy" id="466044"/>
    <lineage>
        <taxon>Bacteria</taxon>
        <taxon>Pseudomonadati</taxon>
        <taxon>Pseudomonadota</taxon>
        <taxon>Alphaproteobacteria</taxon>
        <taxon>Hyphomicrobiales</taxon>
        <taxon>Stappiaceae</taxon>
        <taxon>Pannonibacter</taxon>
    </lineage>
</organism>
<evidence type="ECO:0000313" key="2">
    <source>
        <dbReference type="EMBL" id="CUA97882.1"/>
    </source>
</evidence>
<dbReference type="GO" id="GO:0016747">
    <property type="term" value="F:acyltransferase activity, transferring groups other than amino-acyl groups"/>
    <property type="evidence" value="ECO:0007669"/>
    <property type="project" value="InterPro"/>
</dbReference>
<dbReference type="Pfam" id="PF00583">
    <property type="entry name" value="Acetyltransf_1"/>
    <property type="match status" value="1"/>
</dbReference>
<dbReference type="Proteomes" id="UP000183900">
    <property type="component" value="Unassembled WGS sequence"/>
</dbReference>
<dbReference type="OrthoDB" id="9815099at2"/>
<reference evidence="3" key="1">
    <citation type="submission" date="2015-08" db="EMBL/GenBank/DDBJ databases">
        <authorList>
            <person name="Varghese N."/>
        </authorList>
    </citation>
    <scope>NUCLEOTIDE SEQUENCE [LARGE SCALE GENOMIC DNA]</scope>
    <source>
        <strain evidence="3">DSM 23407</strain>
    </source>
</reference>